<proteinExistence type="predicted"/>
<evidence type="ECO:0000313" key="2">
    <source>
        <dbReference type="Proteomes" id="UP001159042"/>
    </source>
</evidence>
<protein>
    <submittedName>
        <fullName evidence="1">Uncharacterized protein</fullName>
    </submittedName>
</protein>
<dbReference type="AlphaFoldDB" id="A0AAV8VNP2"/>
<organism evidence="1 2">
    <name type="scientific">Exocentrus adspersus</name>
    <dbReference type="NCBI Taxonomy" id="1586481"/>
    <lineage>
        <taxon>Eukaryota</taxon>
        <taxon>Metazoa</taxon>
        <taxon>Ecdysozoa</taxon>
        <taxon>Arthropoda</taxon>
        <taxon>Hexapoda</taxon>
        <taxon>Insecta</taxon>
        <taxon>Pterygota</taxon>
        <taxon>Neoptera</taxon>
        <taxon>Endopterygota</taxon>
        <taxon>Coleoptera</taxon>
        <taxon>Polyphaga</taxon>
        <taxon>Cucujiformia</taxon>
        <taxon>Chrysomeloidea</taxon>
        <taxon>Cerambycidae</taxon>
        <taxon>Lamiinae</taxon>
        <taxon>Acanthocinini</taxon>
        <taxon>Exocentrus</taxon>
    </lineage>
</organism>
<evidence type="ECO:0000313" key="1">
    <source>
        <dbReference type="EMBL" id="KAJ8915735.1"/>
    </source>
</evidence>
<accession>A0AAV8VNP2</accession>
<sequence>MKYFVKKVGETYGHDFISHNVHNLLHLADDVLNYGKLDNFSSFPFEKKSEKPLQRIIKRISESSIVKKCTGKNDIHLEVELVQEHHEGHLLQNFTRFTQHKVLKGKTFMLKTKEPDCFVQLQNSDIIKIVNLITYQHANRLVSHFFNSINRKYKFNKVDLQKIRILLTRLMP</sequence>
<reference evidence="1 2" key="1">
    <citation type="journal article" date="2023" name="Insect Mol. Biol.">
        <title>Genome sequencing provides insights into the evolution of gene families encoding plant cell wall-degrading enzymes in longhorned beetles.</title>
        <authorList>
            <person name="Shin N.R."/>
            <person name="Okamura Y."/>
            <person name="Kirsch R."/>
            <person name="Pauchet Y."/>
        </authorList>
    </citation>
    <scope>NUCLEOTIDE SEQUENCE [LARGE SCALE GENOMIC DNA]</scope>
    <source>
        <strain evidence="1">EAD_L_NR</strain>
    </source>
</reference>
<comment type="caution">
    <text evidence="1">The sequence shown here is derived from an EMBL/GenBank/DDBJ whole genome shotgun (WGS) entry which is preliminary data.</text>
</comment>
<dbReference type="EMBL" id="JANEYG010000050">
    <property type="protein sequence ID" value="KAJ8915735.1"/>
    <property type="molecule type" value="Genomic_DNA"/>
</dbReference>
<name>A0AAV8VNP2_9CUCU</name>
<gene>
    <name evidence="1" type="ORF">NQ315_000671</name>
</gene>
<dbReference type="Proteomes" id="UP001159042">
    <property type="component" value="Unassembled WGS sequence"/>
</dbReference>
<keyword evidence="2" id="KW-1185">Reference proteome</keyword>